<evidence type="ECO:0000313" key="1">
    <source>
        <dbReference type="EMBL" id="QHU07946.1"/>
    </source>
</evidence>
<protein>
    <submittedName>
        <fullName evidence="1">Uncharacterized protein</fullName>
    </submittedName>
</protein>
<reference evidence="1" key="1">
    <citation type="journal article" date="2020" name="Nature">
        <title>Giant virus diversity and host interactions through global metagenomics.</title>
        <authorList>
            <person name="Schulz F."/>
            <person name="Roux S."/>
            <person name="Paez-Espino D."/>
            <person name="Jungbluth S."/>
            <person name="Walsh D.A."/>
            <person name="Denef V.J."/>
            <person name="McMahon K.D."/>
            <person name="Konstantinidis K.T."/>
            <person name="Eloe-Fadrosh E.A."/>
            <person name="Kyrpides N.C."/>
            <person name="Woyke T."/>
        </authorList>
    </citation>
    <scope>NUCLEOTIDE SEQUENCE</scope>
    <source>
        <strain evidence="1">GVMAG-S-1062768-28</strain>
    </source>
</reference>
<sequence length="59" mass="6587">MYTTHEYVYGVSEWGEADGDSGKQDWVDSSVVCRQDVALYSVAVSSWVCYSGNKRNDAD</sequence>
<dbReference type="AlphaFoldDB" id="A0A6C0JT08"/>
<organism evidence="1">
    <name type="scientific">viral metagenome</name>
    <dbReference type="NCBI Taxonomy" id="1070528"/>
    <lineage>
        <taxon>unclassified sequences</taxon>
        <taxon>metagenomes</taxon>
        <taxon>organismal metagenomes</taxon>
    </lineage>
</organism>
<dbReference type="EMBL" id="MN740694">
    <property type="protein sequence ID" value="QHU07946.1"/>
    <property type="molecule type" value="Genomic_DNA"/>
</dbReference>
<proteinExistence type="predicted"/>
<accession>A0A6C0JT08</accession>
<name>A0A6C0JT08_9ZZZZ</name>